<feature type="compositionally biased region" description="Low complexity" evidence="3">
    <location>
        <begin position="209"/>
        <end position="227"/>
    </location>
</feature>
<evidence type="ECO:0000256" key="1">
    <source>
        <dbReference type="ARBA" id="ARBA00004496"/>
    </source>
</evidence>
<gene>
    <name evidence="5" type="ORF">I316_00801</name>
</gene>
<dbReference type="Proteomes" id="UP000092666">
    <property type="component" value="Unassembled WGS sequence"/>
</dbReference>
<feature type="compositionally biased region" description="Basic and acidic residues" evidence="3">
    <location>
        <begin position="287"/>
        <end position="303"/>
    </location>
</feature>
<feature type="compositionally biased region" description="Basic and acidic residues" evidence="3">
    <location>
        <begin position="163"/>
        <end position="172"/>
    </location>
</feature>
<evidence type="ECO:0000259" key="4">
    <source>
        <dbReference type="SMART" id="SM01233"/>
    </source>
</evidence>
<evidence type="ECO:0000313" key="5">
    <source>
        <dbReference type="EMBL" id="OCF37674.1"/>
    </source>
</evidence>
<feature type="compositionally biased region" description="Basic and acidic residues" evidence="3">
    <location>
        <begin position="194"/>
        <end position="207"/>
    </location>
</feature>
<reference evidence="5 6" key="1">
    <citation type="submission" date="2013-07" db="EMBL/GenBank/DDBJ databases">
        <title>The Genome Sequence of Cryptococcus heveanensis BCC8398.</title>
        <authorList>
            <consortium name="The Broad Institute Genome Sequencing Platform"/>
            <person name="Cuomo C."/>
            <person name="Litvintseva A."/>
            <person name="Chen Y."/>
            <person name="Heitman J."/>
            <person name="Sun S."/>
            <person name="Springer D."/>
            <person name="Dromer F."/>
            <person name="Young S.K."/>
            <person name="Zeng Q."/>
            <person name="Gargeya S."/>
            <person name="Fitzgerald M."/>
            <person name="Abouelleil A."/>
            <person name="Alvarado L."/>
            <person name="Berlin A.M."/>
            <person name="Chapman S.B."/>
            <person name="Dewar J."/>
            <person name="Goldberg J."/>
            <person name="Griggs A."/>
            <person name="Gujja S."/>
            <person name="Hansen M."/>
            <person name="Howarth C."/>
            <person name="Imamovic A."/>
            <person name="Larimer J."/>
            <person name="McCowan C."/>
            <person name="Murphy C."/>
            <person name="Pearson M."/>
            <person name="Priest M."/>
            <person name="Roberts A."/>
            <person name="Saif S."/>
            <person name="Shea T."/>
            <person name="Sykes S."/>
            <person name="Wortman J."/>
            <person name="Nusbaum C."/>
            <person name="Birren B."/>
        </authorList>
    </citation>
    <scope>NUCLEOTIDE SEQUENCE [LARGE SCALE GENOMIC DNA]</scope>
    <source>
        <strain evidence="5 6">BCC8398</strain>
    </source>
</reference>
<dbReference type="AlphaFoldDB" id="A0A1B9H326"/>
<protein>
    <recommendedName>
        <fullName evidence="4">Hyaluronan/mRNA-binding protein domain-containing protein</fullName>
    </recommendedName>
</protein>
<dbReference type="InterPro" id="IPR039764">
    <property type="entry name" value="HABP4/SERBP1-like"/>
</dbReference>
<feature type="compositionally biased region" description="Low complexity" evidence="3">
    <location>
        <begin position="142"/>
        <end position="153"/>
    </location>
</feature>
<dbReference type="GO" id="GO:0003723">
    <property type="term" value="F:RNA binding"/>
    <property type="evidence" value="ECO:0007669"/>
    <property type="project" value="InterPro"/>
</dbReference>
<feature type="compositionally biased region" description="Low complexity" evidence="3">
    <location>
        <begin position="21"/>
        <end position="33"/>
    </location>
</feature>
<feature type="region of interest" description="Disordered" evidence="3">
    <location>
        <begin position="284"/>
        <end position="377"/>
    </location>
</feature>
<dbReference type="InterPro" id="IPR019084">
    <property type="entry name" value="STM1-like_N"/>
</dbReference>
<name>A0A1B9H326_9TREE</name>
<dbReference type="GO" id="GO:0005634">
    <property type="term" value="C:nucleus"/>
    <property type="evidence" value="ECO:0007669"/>
    <property type="project" value="TreeGrafter"/>
</dbReference>
<proteinExistence type="predicted"/>
<feature type="compositionally biased region" description="Gly residues" evidence="3">
    <location>
        <begin position="338"/>
        <end position="357"/>
    </location>
</feature>
<dbReference type="EMBL" id="KV700122">
    <property type="protein sequence ID" value="OCF37674.1"/>
    <property type="molecule type" value="Genomic_DNA"/>
</dbReference>
<dbReference type="PANTHER" id="PTHR12299">
    <property type="entry name" value="HYALURONIC ACID-BINDING PROTEIN 4"/>
    <property type="match status" value="1"/>
</dbReference>
<dbReference type="GO" id="GO:0005737">
    <property type="term" value="C:cytoplasm"/>
    <property type="evidence" value="ECO:0007669"/>
    <property type="project" value="UniProtKB-SubCell"/>
</dbReference>
<sequence>MSVVSKNIFDLLGDDGDNTSAAPAKAPAAAAPAKKAETAQPQRSVPGSQPRGGAASGNRGRGSYPSRGGPRNVYREGEPRNTGPVSAEGNVEGTETAGGFDGERVPPSRKGNQGAVRDAHTKGPRGTRPARGAATGTRNVTSGGHSSYGAGHYKGAKVPAQAGERRQFERRNQNGGTDSQKKVDHGWGANTGEAELKDEVEGEKDAQTEEAAPQTPAPEAAEAPVAAEPEEPEEVTKSYDDFLAERAQAALNIPGLEKKAAREVTGDLEGTAFVREGVEEFFSGKSKTAEAKSKAPKKEKVFIEVDGQFAQPGGDRRGPRRDREGGDNQNRGERRGGPRGGPRGGARGSGPRGGARGGRAPAGINANDTNAFPALGA</sequence>
<evidence type="ECO:0000256" key="2">
    <source>
        <dbReference type="ARBA" id="ARBA00022490"/>
    </source>
</evidence>
<reference evidence="6" key="2">
    <citation type="submission" date="2013-12" db="EMBL/GenBank/DDBJ databases">
        <title>Evolution of pathogenesis and genome organization in the Tremellales.</title>
        <authorList>
            <person name="Cuomo C."/>
            <person name="Litvintseva A."/>
            <person name="Heitman J."/>
            <person name="Chen Y."/>
            <person name="Sun S."/>
            <person name="Springer D."/>
            <person name="Dromer F."/>
            <person name="Young S."/>
            <person name="Zeng Q."/>
            <person name="Chapman S."/>
            <person name="Gujja S."/>
            <person name="Saif S."/>
            <person name="Birren B."/>
        </authorList>
    </citation>
    <scope>NUCLEOTIDE SEQUENCE [LARGE SCALE GENOMIC DNA]</scope>
    <source>
        <strain evidence="6">BCC8398</strain>
    </source>
</reference>
<evidence type="ECO:0000256" key="3">
    <source>
        <dbReference type="SAM" id="MobiDB-lite"/>
    </source>
</evidence>
<dbReference type="Gene3D" id="6.10.140.1040">
    <property type="match status" value="1"/>
</dbReference>
<feature type="compositionally biased region" description="Basic and acidic residues" evidence="3">
    <location>
        <begin position="314"/>
        <end position="336"/>
    </location>
</feature>
<keyword evidence="2" id="KW-0963">Cytoplasm</keyword>
<feature type="domain" description="Hyaluronan/mRNA-binding protein" evidence="4">
    <location>
        <begin position="164"/>
        <end position="265"/>
    </location>
</feature>
<feature type="compositionally biased region" description="Low complexity" evidence="3">
    <location>
        <begin position="51"/>
        <end position="72"/>
    </location>
</feature>
<dbReference type="OrthoDB" id="5390558at2759"/>
<comment type="subcellular location">
    <subcellularLocation>
        <location evidence="1">Cytoplasm</location>
    </subcellularLocation>
</comment>
<dbReference type="Pfam" id="PF09598">
    <property type="entry name" value="Stm1_N"/>
    <property type="match status" value="1"/>
</dbReference>
<organism evidence="5 6">
    <name type="scientific">Kwoniella heveanensis BCC8398</name>
    <dbReference type="NCBI Taxonomy" id="1296120"/>
    <lineage>
        <taxon>Eukaryota</taxon>
        <taxon>Fungi</taxon>
        <taxon>Dikarya</taxon>
        <taxon>Basidiomycota</taxon>
        <taxon>Agaricomycotina</taxon>
        <taxon>Tremellomycetes</taxon>
        <taxon>Tremellales</taxon>
        <taxon>Cryptococcaceae</taxon>
        <taxon>Kwoniella</taxon>
    </lineage>
</organism>
<dbReference type="SMART" id="SM01233">
    <property type="entry name" value="HABP4_PAI-RBP1"/>
    <property type="match status" value="1"/>
</dbReference>
<feature type="region of interest" description="Disordered" evidence="3">
    <location>
        <begin position="1"/>
        <end position="237"/>
    </location>
</feature>
<dbReference type="STRING" id="1296120.A0A1B9H326"/>
<dbReference type="InterPro" id="IPR006861">
    <property type="entry name" value="HABP4_PAIRBP1-bd"/>
</dbReference>
<dbReference type="PANTHER" id="PTHR12299:SF17">
    <property type="entry name" value="AT19571P-RELATED"/>
    <property type="match status" value="1"/>
</dbReference>
<keyword evidence="6" id="KW-1185">Reference proteome</keyword>
<accession>A0A1B9H326</accession>
<dbReference type="Pfam" id="PF04774">
    <property type="entry name" value="HABP4_PAI-RBP1"/>
    <property type="match status" value="1"/>
</dbReference>
<evidence type="ECO:0000313" key="6">
    <source>
        <dbReference type="Proteomes" id="UP000092666"/>
    </source>
</evidence>